<dbReference type="OrthoDB" id="3177423at2"/>
<proteinExistence type="predicted"/>
<sequence length="153" mass="16999">MKKVIIEQIGNIIMVILATWTMSYMVANSYWHANGESSFRFGIYGILFLAWLIIFGIVRAILGRVDPSFNSSQGELSAGDEREKAISQQALRWIYHVMITLLLIELIAIPVLSLGMGAQPVLFAQAVVIALGGALIISFIVYLSGWLYFDAKE</sequence>
<keyword evidence="1" id="KW-0472">Membrane</keyword>
<dbReference type="STRING" id="1423795.FD12_GL002567"/>
<feature type="transmembrane region" description="Helical" evidence="1">
    <location>
        <begin position="122"/>
        <end position="149"/>
    </location>
</feature>
<organism evidence="2 3">
    <name type="scientific">Lentilactobacillus rapi</name>
    <dbReference type="NCBI Taxonomy" id="481723"/>
    <lineage>
        <taxon>Bacteria</taxon>
        <taxon>Bacillati</taxon>
        <taxon>Bacillota</taxon>
        <taxon>Bacilli</taxon>
        <taxon>Lactobacillales</taxon>
        <taxon>Lactobacillaceae</taxon>
        <taxon>Lentilactobacillus</taxon>
    </lineage>
</organism>
<dbReference type="Proteomes" id="UP000321569">
    <property type="component" value="Unassembled WGS sequence"/>
</dbReference>
<dbReference type="EMBL" id="BKAM01000056">
    <property type="protein sequence ID" value="GEP73203.1"/>
    <property type="molecule type" value="Genomic_DNA"/>
</dbReference>
<protein>
    <submittedName>
        <fullName evidence="2">Uncharacterized protein</fullName>
    </submittedName>
</protein>
<evidence type="ECO:0000256" key="1">
    <source>
        <dbReference type="SAM" id="Phobius"/>
    </source>
</evidence>
<dbReference type="RefSeq" id="WP_056981224.1">
    <property type="nucleotide sequence ID" value="NZ_BKAM01000056.1"/>
</dbReference>
<keyword evidence="1" id="KW-1133">Transmembrane helix</keyword>
<feature type="transmembrane region" description="Helical" evidence="1">
    <location>
        <begin position="12"/>
        <end position="31"/>
    </location>
</feature>
<evidence type="ECO:0000313" key="2">
    <source>
        <dbReference type="EMBL" id="GEP73203.1"/>
    </source>
</evidence>
<feature type="transmembrane region" description="Helical" evidence="1">
    <location>
        <begin position="93"/>
        <end position="116"/>
    </location>
</feature>
<keyword evidence="1" id="KW-0812">Transmembrane</keyword>
<comment type="caution">
    <text evidence="2">The sequence shown here is derived from an EMBL/GenBank/DDBJ whole genome shotgun (WGS) entry which is preliminary data.</text>
</comment>
<evidence type="ECO:0000313" key="3">
    <source>
        <dbReference type="Proteomes" id="UP000321569"/>
    </source>
</evidence>
<feature type="transmembrane region" description="Helical" evidence="1">
    <location>
        <begin position="43"/>
        <end position="62"/>
    </location>
</feature>
<accession>A0A512PPS4</accession>
<reference evidence="2 3" key="1">
    <citation type="submission" date="2019-07" db="EMBL/GenBank/DDBJ databases">
        <title>Whole genome shotgun sequence of Lactobacillus rapi NBRC 109618.</title>
        <authorList>
            <person name="Hosoyama A."/>
            <person name="Uohara A."/>
            <person name="Ohji S."/>
            <person name="Ichikawa N."/>
        </authorList>
    </citation>
    <scope>NUCLEOTIDE SEQUENCE [LARGE SCALE GENOMIC DNA]</scope>
    <source>
        <strain evidence="2 3">NBRC 109618</strain>
    </source>
</reference>
<name>A0A512PPS4_9LACO</name>
<gene>
    <name evidence="2" type="ORF">LRA02_20710</name>
</gene>
<dbReference type="AlphaFoldDB" id="A0A512PPS4"/>